<dbReference type="GO" id="GO:0016075">
    <property type="term" value="P:rRNA catabolic process"/>
    <property type="evidence" value="ECO:0007669"/>
    <property type="project" value="TreeGrafter"/>
</dbReference>
<dbReference type="InterPro" id="IPR001247">
    <property type="entry name" value="ExoRNase_PH_dom1"/>
</dbReference>
<dbReference type="InterPro" id="IPR027408">
    <property type="entry name" value="PNPase/RNase_PH_dom_sf"/>
</dbReference>
<dbReference type="InterPro" id="IPR020568">
    <property type="entry name" value="Ribosomal_Su5_D2-typ_SF"/>
</dbReference>
<evidence type="ECO:0000259" key="6">
    <source>
        <dbReference type="Pfam" id="PF01138"/>
    </source>
</evidence>
<evidence type="ECO:0000313" key="7">
    <source>
        <dbReference type="EMBL" id="KIM21530.1"/>
    </source>
</evidence>
<dbReference type="SUPFAM" id="SSF54211">
    <property type="entry name" value="Ribosomal protein S5 domain 2-like"/>
    <property type="match status" value="1"/>
</dbReference>
<accession>A0A0C3AA68</accession>
<dbReference type="Proteomes" id="UP000054097">
    <property type="component" value="Unassembled WGS sequence"/>
</dbReference>
<reference evidence="8" key="2">
    <citation type="submission" date="2015-01" db="EMBL/GenBank/DDBJ databases">
        <title>Evolutionary Origins and Diversification of the Mycorrhizal Mutualists.</title>
        <authorList>
            <consortium name="DOE Joint Genome Institute"/>
            <consortium name="Mycorrhizal Genomics Consortium"/>
            <person name="Kohler A."/>
            <person name="Kuo A."/>
            <person name="Nagy L.G."/>
            <person name="Floudas D."/>
            <person name="Copeland A."/>
            <person name="Barry K.W."/>
            <person name="Cichocki N."/>
            <person name="Veneault-Fourrey C."/>
            <person name="LaButti K."/>
            <person name="Lindquist E.A."/>
            <person name="Lipzen A."/>
            <person name="Lundell T."/>
            <person name="Morin E."/>
            <person name="Murat C."/>
            <person name="Riley R."/>
            <person name="Ohm R."/>
            <person name="Sun H."/>
            <person name="Tunlid A."/>
            <person name="Henrissat B."/>
            <person name="Grigoriev I.V."/>
            <person name="Hibbett D.S."/>
            <person name="Martin F."/>
        </authorList>
    </citation>
    <scope>NUCLEOTIDE SEQUENCE [LARGE SCALE GENOMIC DNA]</scope>
    <source>
        <strain evidence="8">MAFF 305830</strain>
    </source>
</reference>
<dbReference type="OrthoDB" id="27298at2759"/>
<keyword evidence="5" id="KW-0539">Nucleus</keyword>
<evidence type="ECO:0000256" key="3">
    <source>
        <dbReference type="ARBA" id="ARBA00022552"/>
    </source>
</evidence>
<feature type="domain" description="Exoribonuclease phosphorolytic" evidence="6">
    <location>
        <begin position="12"/>
        <end position="146"/>
    </location>
</feature>
<evidence type="ECO:0000256" key="1">
    <source>
        <dbReference type="ARBA" id="ARBA00004123"/>
    </source>
</evidence>
<dbReference type="PANTHER" id="PTHR11953:SF1">
    <property type="entry name" value="EXOSOME COMPLEX COMPONENT RRP46"/>
    <property type="match status" value="1"/>
</dbReference>
<proteinExistence type="inferred from homology"/>
<gene>
    <name evidence="7" type="ORF">M408DRAFT_80398</name>
</gene>
<dbReference type="STRING" id="933852.A0A0C3AA68"/>
<evidence type="ECO:0000313" key="8">
    <source>
        <dbReference type="Proteomes" id="UP000054097"/>
    </source>
</evidence>
<reference evidence="7 8" key="1">
    <citation type="submission" date="2014-04" db="EMBL/GenBank/DDBJ databases">
        <authorList>
            <consortium name="DOE Joint Genome Institute"/>
            <person name="Kuo A."/>
            <person name="Zuccaro A."/>
            <person name="Kohler A."/>
            <person name="Nagy L.G."/>
            <person name="Floudas D."/>
            <person name="Copeland A."/>
            <person name="Barry K.W."/>
            <person name="Cichocki N."/>
            <person name="Veneault-Fourrey C."/>
            <person name="LaButti K."/>
            <person name="Lindquist E.A."/>
            <person name="Lipzen A."/>
            <person name="Lundell T."/>
            <person name="Morin E."/>
            <person name="Murat C."/>
            <person name="Sun H."/>
            <person name="Tunlid A."/>
            <person name="Henrissat B."/>
            <person name="Grigoriev I.V."/>
            <person name="Hibbett D.S."/>
            <person name="Martin F."/>
            <person name="Nordberg H.P."/>
            <person name="Cantor M.N."/>
            <person name="Hua S.X."/>
        </authorList>
    </citation>
    <scope>NUCLEOTIDE SEQUENCE [LARGE SCALE GENOMIC DNA]</scope>
    <source>
        <strain evidence="7 8">MAFF 305830</strain>
    </source>
</reference>
<protein>
    <recommendedName>
        <fullName evidence="6">Exoribonuclease phosphorolytic domain-containing protein</fullName>
    </recommendedName>
</protein>
<comment type="similarity">
    <text evidence="2">Belongs to the RNase PH family.</text>
</comment>
<dbReference type="EMBL" id="KN824380">
    <property type="protein sequence ID" value="KIM21530.1"/>
    <property type="molecule type" value="Genomic_DNA"/>
</dbReference>
<dbReference type="InterPro" id="IPR050080">
    <property type="entry name" value="RNase_PH"/>
</dbReference>
<sequence>MARPLNRDAKSCRKIMARREKLDRVDSSARFGFGDTAALASVSGPIEAARSGVELPEKAALEINLRPLYAVAGVAEKSICSALRASFKSAIVLNAHPRTLIQVVAQSLSPPFSKYKGTSPGGTVFDTNPSITAALINAGSLALLQAASIPAVGTVVAVAVGVKRISQKSEFIIDPEDIEVGDLVAGGVFAFLFSRSHAPLASTGQSEPDNEDFPKGRVVWSSWEGVFNATEYAKAEELARFAAAEILEIFRQTMSGANDVESMAVD</sequence>
<dbReference type="GO" id="GO:0005730">
    <property type="term" value="C:nucleolus"/>
    <property type="evidence" value="ECO:0007669"/>
    <property type="project" value="TreeGrafter"/>
</dbReference>
<dbReference type="GO" id="GO:0034475">
    <property type="term" value="P:U4 snRNA 3'-end processing"/>
    <property type="evidence" value="ECO:0007669"/>
    <property type="project" value="TreeGrafter"/>
</dbReference>
<dbReference type="Pfam" id="PF01138">
    <property type="entry name" value="RNase_PH"/>
    <property type="match status" value="1"/>
</dbReference>
<dbReference type="GO" id="GO:0006364">
    <property type="term" value="P:rRNA processing"/>
    <property type="evidence" value="ECO:0007669"/>
    <property type="project" value="UniProtKB-KW"/>
</dbReference>
<comment type="subcellular location">
    <subcellularLocation>
        <location evidence="1">Nucleus</location>
    </subcellularLocation>
</comment>
<dbReference type="GO" id="GO:0071028">
    <property type="term" value="P:nuclear mRNA surveillance"/>
    <property type="evidence" value="ECO:0007669"/>
    <property type="project" value="TreeGrafter"/>
</dbReference>
<keyword evidence="3" id="KW-0698">rRNA processing</keyword>
<keyword evidence="4" id="KW-0271">Exosome</keyword>
<dbReference type="GO" id="GO:0000176">
    <property type="term" value="C:nuclear exosome (RNase complex)"/>
    <property type="evidence" value="ECO:0007669"/>
    <property type="project" value="TreeGrafter"/>
</dbReference>
<dbReference type="HOGENOM" id="CLU_063514_2_0_1"/>
<evidence type="ECO:0000256" key="2">
    <source>
        <dbReference type="ARBA" id="ARBA00006678"/>
    </source>
</evidence>
<dbReference type="GO" id="GO:0071051">
    <property type="term" value="P:poly(A)-dependent snoRNA 3'-end processing"/>
    <property type="evidence" value="ECO:0007669"/>
    <property type="project" value="TreeGrafter"/>
</dbReference>
<evidence type="ECO:0000256" key="5">
    <source>
        <dbReference type="ARBA" id="ARBA00023242"/>
    </source>
</evidence>
<dbReference type="PANTHER" id="PTHR11953">
    <property type="entry name" value="EXOSOME COMPLEX COMPONENT"/>
    <property type="match status" value="1"/>
</dbReference>
<organism evidence="7 8">
    <name type="scientific">Serendipita vermifera MAFF 305830</name>
    <dbReference type="NCBI Taxonomy" id="933852"/>
    <lineage>
        <taxon>Eukaryota</taxon>
        <taxon>Fungi</taxon>
        <taxon>Dikarya</taxon>
        <taxon>Basidiomycota</taxon>
        <taxon>Agaricomycotina</taxon>
        <taxon>Agaricomycetes</taxon>
        <taxon>Sebacinales</taxon>
        <taxon>Serendipitaceae</taxon>
        <taxon>Serendipita</taxon>
    </lineage>
</organism>
<dbReference type="GO" id="GO:0000177">
    <property type="term" value="C:cytoplasmic exosome (RNase complex)"/>
    <property type="evidence" value="ECO:0007669"/>
    <property type="project" value="TreeGrafter"/>
</dbReference>
<dbReference type="GO" id="GO:0003723">
    <property type="term" value="F:RNA binding"/>
    <property type="evidence" value="ECO:0007669"/>
    <property type="project" value="TreeGrafter"/>
</dbReference>
<dbReference type="AlphaFoldDB" id="A0A0C3AA68"/>
<dbReference type="Gene3D" id="3.30.230.70">
    <property type="entry name" value="GHMP Kinase, N-terminal domain"/>
    <property type="match status" value="1"/>
</dbReference>
<evidence type="ECO:0000256" key="4">
    <source>
        <dbReference type="ARBA" id="ARBA00022835"/>
    </source>
</evidence>
<keyword evidence="8" id="KW-1185">Reference proteome</keyword>
<name>A0A0C3AA68_SERVB</name>